<accession>A0A428QL70</accession>
<protein>
    <submittedName>
        <fullName evidence="2">Uncharacterized protein</fullName>
    </submittedName>
</protein>
<organism evidence="2 3">
    <name type="scientific">Fusarium floridanum</name>
    <dbReference type="NCBI Taxonomy" id="1325733"/>
    <lineage>
        <taxon>Eukaryota</taxon>
        <taxon>Fungi</taxon>
        <taxon>Dikarya</taxon>
        <taxon>Ascomycota</taxon>
        <taxon>Pezizomycotina</taxon>
        <taxon>Sordariomycetes</taxon>
        <taxon>Hypocreomycetidae</taxon>
        <taxon>Hypocreales</taxon>
        <taxon>Nectriaceae</taxon>
        <taxon>Fusarium</taxon>
        <taxon>Fusarium solani species complex</taxon>
    </lineage>
</organism>
<dbReference type="AlphaFoldDB" id="A0A428QL70"/>
<keyword evidence="1" id="KW-0732">Signal</keyword>
<feature type="signal peptide" evidence="1">
    <location>
        <begin position="1"/>
        <end position="18"/>
    </location>
</feature>
<feature type="chain" id="PRO_5019122211" evidence="1">
    <location>
        <begin position="19"/>
        <end position="199"/>
    </location>
</feature>
<dbReference type="Proteomes" id="UP000287972">
    <property type="component" value="Unassembled WGS sequence"/>
</dbReference>
<evidence type="ECO:0000256" key="1">
    <source>
        <dbReference type="SAM" id="SignalP"/>
    </source>
</evidence>
<dbReference type="EMBL" id="NKCL01000505">
    <property type="protein sequence ID" value="RSL66037.1"/>
    <property type="molecule type" value="Genomic_DNA"/>
</dbReference>
<reference evidence="2 3" key="1">
    <citation type="submission" date="2017-06" db="EMBL/GenBank/DDBJ databases">
        <title>Comparative genomic analysis of Ambrosia Fusariam Clade fungi.</title>
        <authorList>
            <person name="Stajich J.E."/>
            <person name="Carrillo J."/>
            <person name="Kijimoto T."/>
            <person name="Eskalen A."/>
            <person name="O'Donnell K."/>
            <person name="Kasson M."/>
        </authorList>
    </citation>
    <scope>NUCLEOTIDE SEQUENCE [LARGE SCALE GENOMIC DNA]</scope>
    <source>
        <strain evidence="2 3">NRRL62606</strain>
    </source>
</reference>
<evidence type="ECO:0000313" key="3">
    <source>
        <dbReference type="Proteomes" id="UP000287972"/>
    </source>
</evidence>
<proteinExistence type="predicted"/>
<comment type="caution">
    <text evidence="2">The sequence shown here is derived from an EMBL/GenBank/DDBJ whole genome shotgun (WGS) entry which is preliminary data.</text>
</comment>
<gene>
    <name evidence="2" type="ORF">CEP51_012893</name>
</gene>
<evidence type="ECO:0000313" key="2">
    <source>
        <dbReference type="EMBL" id="RSL66037.1"/>
    </source>
</evidence>
<sequence>MKWYSLLSASFLLGTVIAVDPMPQLPPMPTKYRLMVTTHGVLKDIDDKYLSYDPEGNIGIFTTDQKPVLIHDIMTGKKSGDGDFVIFDTRPGDEIFYGLGLLGWEGNMHFREIRSPDRFQPDKNADVLYTPNTYSWNEFWFADGMNGMRELFWGAKGDRPGWVAVPLVDETYFIRWYNGSQKVSKHWAPVKIYLSPFEL</sequence>
<name>A0A428QL70_9HYPO</name>
<keyword evidence="3" id="KW-1185">Reference proteome</keyword>